<dbReference type="SUPFAM" id="SSF48403">
    <property type="entry name" value="Ankyrin repeat"/>
    <property type="match status" value="1"/>
</dbReference>
<reference evidence="5" key="1">
    <citation type="submission" date="2025-08" db="UniProtKB">
        <authorList>
            <consortium name="RefSeq"/>
        </authorList>
    </citation>
    <scope>IDENTIFICATION</scope>
    <source>
        <tissue evidence="5">Leaf</tissue>
    </source>
</reference>
<keyword evidence="2" id="KW-0472">Membrane</keyword>
<dbReference type="RefSeq" id="XP_048141785.1">
    <property type="nucleotide sequence ID" value="XM_048285828.1"/>
</dbReference>
<dbReference type="Pfam" id="PF13962">
    <property type="entry name" value="PGG"/>
    <property type="match status" value="1"/>
</dbReference>
<keyword evidence="4" id="KW-1185">Reference proteome</keyword>
<dbReference type="PANTHER" id="PTHR24128:SF24">
    <property type="entry name" value="ANKYRIN REPEAT PROTEIN"/>
    <property type="match status" value="1"/>
</dbReference>
<dbReference type="PANTHER" id="PTHR24128">
    <property type="entry name" value="HOMEOBOX PROTEIN WARIAI"/>
    <property type="match status" value="1"/>
</dbReference>
<keyword evidence="2" id="KW-1133">Transmembrane helix</keyword>
<organism evidence="4 5">
    <name type="scientific">Rhodamnia argentea</name>
    <dbReference type="NCBI Taxonomy" id="178133"/>
    <lineage>
        <taxon>Eukaryota</taxon>
        <taxon>Viridiplantae</taxon>
        <taxon>Streptophyta</taxon>
        <taxon>Embryophyta</taxon>
        <taxon>Tracheophyta</taxon>
        <taxon>Spermatophyta</taxon>
        <taxon>Magnoliopsida</taxon>
        <taxon>eudicotyledons</taxon>
        <taxon>Gunneridae</taxon>
        <taxon>Pentapetalae</taxon>
        <taxon>rosids</taxon>
        <taxon>malvids</taxon>
        <taxon>Myrtales</taxon>
        <taxon>Myrtaceae</taxon>
        <taxon>Myrtoideae</taxon>
        <taxon>Myrteae</taxon>
        <taxon>Australasian group</taxon>
        <taxon>Rhodamnia</taxon>
    </lineage>
</organism>
<feature type="region of interest" description="Disordered" evidence="1">
    <location>
        <begin position="231"/>
        <end position="250"/>
    </location>
</feature>
<sequence>MGKKSPARLEEEKARESELQRAIDNDDVDKVYAVIAKDPKLLGRVSDDPFQSTPLHSAAASGNTQVAMEMAILKPLLSRKLNADGYSPMHVALKNRHYHTVRALITLNPKLIRVRGRCGMTPLHCLAEKEGDNELELLAEFLCACKSSIKVLTSRCETAVHVAVKKGNIKAFEVLFGWLKRVYMTEILNWKDEDGNTVLHIAEAKNQTKIINLLRGYVKANAKNFQGKTAWAISPRNPSRDHDLEESRPPTLNNSLSQFLRSDLTFIERNAIWFGIRNKSARSTIPLVASLIATATYQAALTPPGGYWSDNSSNAPANSTVVPANSSGFAVEKPHLAGKTILSGADLCSFLFLNGTVFLAAISAIWITAIPRFPHTLPVYLLLFCVGFAFIATTAVTAFPKSYEVGGELAAVVLMILLGAALIVPMTLWLKYNSSRGGIDATWRRVGNFVELEDRK</sequence>
<dbReference type="GeneID" id="125316714"/>
<feature type="transmembrane region" description="Helical" evidence="2">
    <location>
        <begin position="377"/>
        <end position="397"/>
    </location>
</feature>
<feature type="domain" description="PGG" evidence="3">
    <location>
        <begin position="279"/>
        <end position="369"/>
    </location>
</feature>
<feature type="region of interest" description="Disordered" evidence="1">
    <location>
        <begin position="1"/>
        <end position="21"/>
    </location>
</feature>
<feature type="compositionally biased region" description="Basic and acidic residues" evidence="1">
    <location>
        <begin position="238"/>
        <end position="248"/>
    </location>
</feature>
<dbReference type="Pfam" id="PF12796">
    <property type="entry name" value="Ank_2"/>
    <property type="match status" value="1"/>
</dbReference>
<feature type="compositionally biased region" description="Basic and acidic residues" evidence="1">
    <location>
        <begin position="7"/>
        <end position="21"/>
    </location>
</feature>
<evidence type="ECO:0000313" key="4">
    <source>
        <dbReference type="Proteomes" id="UP000827889"/>
    </source>
</evidence>
<evidence type="ECO:0000313" key="5">
    <source>
        <dbReference type="RefSeq" id="XP_048141785.1"/>
    </source>
</evidence>
<dbReference type="InterPro" id="IPR026961">
    <property type="entry name" value="PGG_dom"/>
</dbReference>
<dbReference type="SMART" id="SM00248">
    <property type="entry name" value="ANK"/>
    <property type="match status" value="5"/>
</dbReference>
<name>A0ABM3HYW3_9MYRT</name>
<dbReference type="InterPro" id="IPR036770">
    <property type="entry name" value="Ankyrin_rpt-contain_sf"/>
</dbReference>
<evidence type="ECO:0000256" key="2">
    <source>
        <dbReference type="SAM" id="Phobius"/>
    </source>
</evidence>
<dbReference type="Proteomes" id="UP000827889">
    <property type="component" value="Chromosome 9"/>
</dbReference>
<accession>A0ABM3HYW3</accession>
<feature type="transmembrane region" description="Helical" evidence="2">
    <location>
        <begin position="409"/>
        <end position="430"/>
    </location>
</feature>
<feature type="transmembrane region" description="Helical" evidence="2">
    <location>
        <begin position="350"/>
        <end position="370"/>
    </location>
</feature>
<evidence type="ECO:0000259" key="3">
    <source>
        <dbReference type="Pfam" id="PF13962"/>
    </source>
</evidence>
<dbReference type="Gene3D" id="1.25.40.20">
    <property type="entry name" value="Ankyrin repeat-containing domain"/>
    <property type="match status" value="1"/>
</dbReference>
<keyword evidence="2" id="KW-0812">Transmembrane</keyword>
<proteinExistence type="predicted"/>
<protein>
    <submittedName>
        <fullName evidence="5">Ankyrin repeat-containing protein BDA1-like</fullName>
    </submittedName>
</protein>
<evidence type="ECO:0000256" key="1">
    <source>
        <dbReference type="SAM" id="MobiDB-lite"/>
    </source>
</evidence>
<gene>
    <name evidence="5" type="primary">LOC125316714</name>
</gene>
<dbReference type="InterPro" id="IPR002110">
    <property type="entry name" value="Ankyrin_rpt"/>
</dbReference>